<keyword evidence="3" id="KW-1185">Reference proteome</keyword>
<reference evidence="2 3" key="1">
    <citation type="journal article" date="2021" name="Elife">
        <title>Chloroplast acquisition without the gene transfer in kleptoplastic sea slugs, Plakobranchus ocellatus.</title>
        <authorList>
            <person name="Maeda T."/>
            <person name="Takahashi S."/>
            <person name="Yoshida T."/>
            <person name="Shimamura S."/>
            <person name="Takaki Y."/>
            <person name="Nagai Y."/>
            <person name="Toyoda A."/>
            <person name="Suzuki Y."/>
            <person name="Arimoto A."/>
            <person name="Ishii H."/>
            <person name="Satoh N."/>
            <person name="Nishiyama T."/>
            <person name="Hasebe M."/>
            <person name="Maruyama T."/>
            <person name="Minagawa J."/>
            <person name="Obokata J."/>
            <person name="Shigenobu S."/>
        </authorList>
    </citation>
    <scope>NUCLEOTIDE SEQUENCE [LARGE SCALE GENOMIC DNA]</scope>
</reference>
<evidence type="ECO:0000313" key="3">
    <source>
        <dbReference type="Proteomes" id="UP000735302"/>
    </source>
</evidence>
<proteinExistence type="predicted"/>
<dbReference type="EMBL" id="BLXT01007504">
    <property type="protein sequence ID" value="GFO39661.1"/>
    <property type="molecule type" value="Genomic_DNA"/>
</dbReference>
<sequence length="75" mass="8882">MREALDKGNKIERKIAKGIVRLIAFGRNKSRGIARFNRRDDVYAATADHNDHYQEEEEEEEEEEEGEKEEEDEEE</sequence>
<protein>
    <submittedName>
        <fullName evidence="2">Uncharacterized protein</fullName>
    </submittedName>
</protein>
<accession>A0AAV4D6T5</accession>
<comment type="caution">
    <text evidence="2">The sequence shown here is derived from an EMBL/GenBank/DDBJ whole genome shotgun (WGS) entry which is preliminary data.</text>
</comment>
<name>A0AAV4D6T5_9GAST</name>
<organism evidence="2 3">
    <name type="scientific">Plakobranchus ocellatus</name>
    <dbReference type="NCBI Taxonomy" id="259542"/>
    <lineage>
        <taxon>Eukaryota</taxon>
        <taxon>Metazoa</taxon>
        <taxon>Spiralia</taxon>
        <taxon>Lophotrochozoa</taxon>
        <taxon>Mollusca</taxon>
        <taxon>Gastropoda</taxon>
        <taxon>Heterobranchia</taxon>
        <taxon>Euthyneura</taxon>
        <taxon>Panpulmonata</taxon>
        <taxon>Sacoglossa</taxon>
        <taxon>Placobranchoidea</taxon>
        <taxon>Plakobranchidae</taxon>
        <taxon>Plakobranchus</taxon>
    </lineage>
</organism>
<dbReference type="AlphaFoldDB" id="A0AAV4D6T5"/>
<gene>
    <name evidence="2" type="ORF">PoB_006616600</name>
</gene>
<evidence type="ECO:0000256" key="1">
    <source>
        <dbReference type="SAM" id="MobiDB-lite"/>
    </source>
</evidence>
<feature type="region of interest" description="Disordered" evidence="1">
    <location>
        <begin position="36"/>
        <end position="75"/>
    </location>
</feature>
<feature type="compositionally biased region" description="Acidic residues" evidence="1">
    <location>
        <begin position="54"/>
        <end position="75"/>
    </location>
</feature>
<evidence type="ECO:0000313" key="2">
    <source>
        <dbReference type="EMBL" id="GFO39661.1"/>
    </source>
</evidence>
<feature type="compositionally biased region" description="Basic and acidic residues" evidence="1">
    <location>
        <begin position="37"/>
        <end position="53"/>
    </location>
</feature>
<dbReference type="Proteomes" id="UP000735302">
    <property type="component" value="Unassembled WGS sequence"/>
</dbReference>